<dbReference type="PANTHER" id="PTHR44314">
    <property type="entry name" value="CILIA- AND FLAGELLA-ASSOCIATED PROTEIN 70"/>
    <property type="match status" value="1"/>
</dbReference>
<proteinExistence type="predicted"/>
<keyword evidence="1" id="KW-0677">Repeat</keyword>
<keyword evidence="2" id="KW-0802">TPR repeat</keyword>
<dbReference type="Proteomes" id="UP000001070">
    <property type="component" value="Unassembled WGS sequence"/>
</dbReference>
<dbReference type="STRING" id="7222.B4JQF4"/>
<evidence type="ECO:0000256" key="2">
    <source>
        <dbReference type="ARBA" id="ARBA00022803"/>
    </source>
</evidence>
<dbReference type="HOGENOM" id="CLU_011009_0_0_1"/>
<dbReference type="eggNOG" id="ENOG502QSJ2">
    <property type="taxonomic scope" value="Eukaryota"/>
</dbReference>
<reference evidence="3 4" key="1">
    <citation type="journal article" date="2007" name="Nature">
        <title>Evolution of genes and genomes on the Drosophila phylogeny.</title>
        <authorList>
            <consortium name="Drosophila 12 Genomes Consortium"/>
            <person name="Clark A.G."/>
            <person name="Eisen M.B."/>
            <person name="Smith D.R."/>
            <person name="Bergman C.M."/>
            <person name="Oliver B."/>
            <person name="Markow T.A."/>
            <person name="Kaufman T.C."/>
            <person name="Kellis M."/>
            <person name="Gelbart W."/>
            <person name="Iyer V.N."/>
            <person name="Pollard D.A."/>
            <person name="Sackton T.B."/>
            <person name="Larracuente A.M."/>
            <person name="Singh N.D."/>
            <person name="Abad J.P."/>
            <person name="Abt D.N."/>
            <person name="Adryan B."/>
            <person name="Aguade M."/>
            <person name="Akashi H."/>
            <person name="Anderson W.W."/>
            <person name="Aquadro C.F."/>
            <person name="Ardell D.H."/>
            <person name="Arguello R."/>
            <person name="Artieri C.G."/>
            <person name="Barbash D.A."/>
            <person name="Barker D."/>
            <person name="Barsanti P."/>
            <person name="Batterham P."/>
            <person name="Batzoglou S."/>
            <person name="Begun D."/>
            <person name="Bhutkar A."/>
            <person name="Blanco E."/>
            <person name="Bosak S.A."/>
            <person name="Bradley R.K."/>
            <person name="Brand A.D."/>
            <person name="Brent M.R."/>
            <person name="Brooks A.N."/>
            <person name="Brown R.H."/>
            <person name="Butlin R.K."/>
            <person name="Caggese C."/>
            <person name="Calvi B.R."/>
            <person name="Bernardo de Carvalho A."/>
            <person name="Caspi A."/>
            <person name="Castrezana S."/>
            <person name="Celniker S.E."/>
            <person name="Chang J.L."/>
            <person name="Chapple C."/>
            <person name="Chatterji S."/>
            <person name="Chinwalla A."/>
            <person name="Civetta A."/>
            <person name="Clifton S.W."/>
            <person name="Comeron J.M."/>
            <person name="Costello J.C."/>
            <person name="Coyne J.A."/>
            <person name="Daub J."/>
            <person name="David R.G."/>
            <person name="Delcher A.L."/>
            <person name="Delehaunty K."/>
            <person name="Do C.B."/>
            <person name="Ebling H."/>
            <person name="Edwards K."/>
            <person name="Eickbush T."/>
            <person name="Evans J.D."/>
            <person name="Filipski A."/>
            <person name="Findeiss S."/>
            <person name="Freyhult E."/>
            <person name="Fulton L."/>
            <person name="Fulton R."/>
            <person name="Garcia A.C."/>
            <person name="Gardiner A."/>
            <person name="Garfield D.A."/>
            <person name="Garvin B.E."/>
            <person name="Gibson G."/>
            <person name="Gilbert D."/>
            <person name="Gnerre S."/>
            <person name="Godfrey J."/>
            <person name="Good R."/>
            <person name="Gotea V."/>
            <person name="Gravely B."/>
            <person name="Greenberg A.J."/>
            <person name="Griffiths-Jones S."/>
            <person name="Gross S."/>
            <person name="Guigo R."/>
            <person name="Gustafson E.A."/>
            <person name="Haerty W."/>
            <person name="Hahn M.W."/>
            <person name="Halligan D.L."/>
            <person name="Halpern A.L."/>
            <person name="Halter G.M."/>
            <person name="Han M.V."/>
            <person name="Heger A."/>
            <person name="Hillier L."/>
            <person name="Hinrichs A.S."/>
            <person name="Holmes I."/>
            <person name="Hoskins R.A."/>
            <person name="Hubisz M.J."/>
            <person name="Hultmark D."/>
            <person name="Huntley M.A."/>
            <person name="Jaffe D.B."/>
            <person name="Jagadeeshan S."/>
            <person name="Jeck W.R."/>
            <person name="Johnson J."/>
            <person name="Jones C.D."/>
            <person name="Jordan W.C."/>
            <person name="Karpen G.H."/>
            <person name="Kataoka E."/>
            <person name="Keightley P.D."/>
            <person name="Kheradpour P."/>
            <person name="Kirkness E.F."/>
            <person name="Koerich L.B."/>
            <person name="Kristiansen K."/>
            <person name="Kudrna D."/>
            <person name="Kulathinal R.J."/>
            <person name="Kumar S."/>
            <person name="Kwok R."/>
            <person name="Lander E."/>
            <person name="Langley C.H."/>
            <person name="Lapoint R."/>
            <person name="Lazzaro B.P."/>
            <person name="Lee S.J."/>
            <person name="Levesque L."/>
            <person name="Li R."/>
            <person name="Lin C.F."/>
            <person name="Lin M.F."/>
            <person name="Lindblad-Toh K."/>
            <person name="Llopart A."/>
            <person name="Long M."/>
            <person name="Low L."/>
            <person name="Lozovsky E."/>
            <person name="Lu J."/>
            <person name="Luo M."/>
            <person name="Machado C.A."/>
            <person name="Makalowski W."/>
            <person name="Marzo M."/>
            <person name="Matsuda M."/>
            <person name="Matzkin L."/>
            <person name="McAllister B."/>
            <person name="McBride C.S."/>
            <person name="McKernan B."/>
            <person name="McKernan K."/>
            <person name="Mendez-Lago M."/>
            <person name="Minx P."/>
            <person name="Mollenhauer M.U."/>
            <person name="Montooth K."/>
            <person name="Mount S.M."/>
            <person name="Mu X."/>
            <person name="Myers E."/>
            <person name="Negre B."/>
            <person name="Newfeld S."/>
            <person name="Nielsen R."/>
            <person name="Noor M.A."/>
            <person name="O'Grady P."/>
            <person name="Pachter L."/>
            <person name="Papaceit M."/>
            <person name="Parisi M.J."/>
            <person name="Parisi M."/>
            <person name="Parts L."/>
            <person name="Pedersen J.S."/>
            <person name="Pesole G."/>
            <person name="Phillippy A.M."/>
            <person name="Ponting C.P."/>
            <person name="Pop M."/>
            <person name="Porcelli D."/>
            <person name="Powell J.R."/>
            <person name="Prohaska S."/>
            <person name="Pruitt K."/>
            <person name="Puig M."/>
            <person name="Quesneville H."/>
            <person name="Ram K.R."/>
            <person name="Rand D."/>
            <person name="Rasmussen M.D."/>
            <person name="Reed L.K."/>
            <person name="Reenan R."/>
            <person name="Reily A."/>
            <person name="Remington K.A."/>
            <person name="Rieger T.T."/>
            <person name="Ritchie M.G."/>
            <person name="Robin C."/>
            <person name="Rogers Y.H."/>
            <person name="Rohde C."/>
            <person name="Rozas J."/>
            <person name="Rubenfield M.J."/>
            <person name="Ruiz A."/>
            <person name="Russo S."/>
            <person name="Salzberg S.L."/>
            <person name="Sanchez-Gracia A."/>
            <person name="Saranga D.J."/>
            <person name="Sato H."/>
            <person name="Schaeffer S.W."/>
            <person name="Schatz M.C."/>
            <person name="Schlenke T."/>
            <person name="Schwartz R."/>
            <person name="Segarra C."/>
            <person name="Singh R.S."/>
            <person name="Sirot L."/>
            <person name="Sirota M."/>
            <person name="Sisneros N.B."/>
            <person name="Smith C.D."/>
            <person name="Smith T.F."/>
            <person name="Spieth J."/>
            <person name="Stage D.E."/>
            <person name="Stark A."/>
            <person name="Stephan W."/>
            <person name="Strausberg R.L."/>
            <person name="Strempel S."/>
            <person name="Sturgill D."/>
            <person name="Sutton G."/>
            <person name="Sutton G.G."/>
            <person name="Tao W."/>
            <person name="Teichmann S."/>
            <person name="Tobari Y.N."/>
            <person name="Tomimura Y."/>
            <person name="Tsolas J.M."/>
            <person name="Valente V.L."/>
            <person name="Venter E."/>
            <person name="Venter J.C."/>
            <person name="Vicario S."/>
            <person name="Vieira F.G."/>
            <person name="Vilella A.J."/>
            <person name="Villasante A."/>
            <person name="Walenz B."/>
            <person name="Wang J."/>
            <person name="Wasserman M."/>
            <person name="Watts T."/>
            <person name="Wilson D."/>
            <person name="Wilson R.K."/>
            <person name="Wing R.A."/>
            <person name="Wolfner M.F."/>
            <person name="Wong A."/>
            <person name="Wong G.K."/>
            <person name="Wu C.I."/>
            <person name="Wu G."/>
            <person name="Yamamoto D."/>
            <person name="Yang H.P."/>
            <person name="Yang S.P."/>
            <person name="Yorke J.A."/>
            <person name="Yoshida K."/>
            <person name="Zdobnov E."/>
            <person name="Zhang P."/>
            <person name="Zhang Y."/>
            <person name="Zimin A.V."/>
            <person name="Baldwin J."/>
            <person name="Abdouelleil A."/>
            <person name="Abdulkadir J."/>
            <person name="Abebe A."/>
            <person name="Abera B."/>
            <person name="Abreu J."/>
            <person name="Acer S.C."/>
            <person name="Aftuck L."/>
            <person name="Alexander A."/>
            <person name="An P."/>
            <person name="Anderson E."/>
            <person name="Anderson S."/>
            <person name="Arachi H."/>
            <person name="Azer M."/>
            <person name="Bachantsang P."/>
            <person name="Barry A."/>
            <person name="Bayul T."/>
            <person name="Berlin A."/>
            <person name="Bessette D."/>
            <person name="Bloom T."/>
            <person name="Blye J."/>
            <person name="Boguslavskiy L."/>
            <person name="Bonnet C."/>
            <person name="Boukhgalter B."/>
            <person name="Bourzgui I."/>
            <person name="Brown A."/>
            <person name="Cahill P."/>
            <person name="Channer S."/>
            <person name="Cheshatsang Y."/>
            <person name="Chuda L."/>
            <person name="Citroen M."/>
            <person name="Collymore A."/>
            <person name="Cooke P."/>
            <person name="Costello M."/>
            <person name="D'Aco K."/>
            <person name="Daza R."/>
            <person name="De Haan G."/>
            <person name="DeGray S."/>
            <person name="DeMaso C."/>
            <person name="Dhargay N."/>
            <person name="Dooley K."/>
            <person name="Dooley E."/>
            <person name="Doricent M."/>
            <person name="Dorje P."/>
            <person name="Dorjee K."/>
            <person name="Dupes A."/>
            <person name="Elong R."/>
            <person name="Falk J."/>
            <person name="Farina A."/>
            <person name="Faro S."/>
            <person name="Ferguson D."/>
            <person name="Fisher S."/>
            <person name="Foley C.D."/>
            <person name="Franke A."/>
            <person name="Friedrich D."/>
            <person name="Gadbois L."/>
            <person name="Gearin G."/>
            <person name="Gearin C.R."/>
            <person name="Giannoukos G."/>
            <person name="Goode T."/>
            <person name="Graham J."/>
            <person name="Grandbois E."/>
            <person name="Grewal S."/>
            <person name="Gyaltsen K."/>
            <person name="Hafez N."/>
            <person name="Hagos B."/>
            <person name="Hall J."/>
            <person name="Henson C."/>
            <person name="Hollinger A."/>
            <person name="Honan T."/>
            <person name="Huard M.D."/>
            <person name="Hughes L."/>
            <person name="Hurhula B."/>
            <person name="Husby M.E."/>
            <person name="Kamat A."/>
            <person name="Kanga B."/>
            <person name="Kashin S."/>
            <person name="Khazanovich D."/>
            <person name="Kisner P."/>
            <person name="Lance K."/>
            <person name="Lara M."/>
            <person name="Lee W."/>
            <person name="Lennon N."/>
            <person name="Letendre F."/>
            <person name="LeVine R."/>
            <person name="Lipovsky A."/>
            <person name="Liu X."/>
            <person name="Liu J."/>
            <person name="Liu S."/>
            <person name="Lokyitsang T."/>
            <person name="Lokyitsang Y."/>
            <person name="Lubonja R."/>
            <person name="Lui A."/>
            <person name="MacDonald P."/>
            <person name="Magnisalis V."/>
            <person name="Maru K."/>
            <person name="Matthews C."/>
            <person name="McCusker W."/>
            <person name="McDonough S."/>
            <person name="Mehta T."/>
            <person name="Meldrim J."/>
            <person name="Meneus L."/>
            <person name="Mihai O."/>
            <person name="Mihalev A."/>
            <person name="Mihova T."/>
            <person name="Mittelman R."/>
            <person name="Mlenga V."/>
            <person name="Montmayeur A."/>
            <person name="Mulrain L."/>
            <person name="Navidi A."/>
            <person name="Naylor J."/>
            <person name="Negash T."/>
            <person name="Nguyen T."/>
            <person name="Nguyen N."/>
            <person name="Nicol R."/>
            <person name="Norbu C."/>
            <person name="Norbu N."/>
            <person name="Novod N."/>
            <person name="O'Neill B."/>
            <person name="Osman S."/>
            <person name="Markiewicz E."/>
            <person name="Oyono O.L."/>
            <person name="Patti C."/>
            <person name="Phunkhang P."/>
            <person name="Pierre F."/>
            <person name="Priest M."/>
            <person name="Raghuraman S."/>
            <person name="Rege F."/>
            <person name="Reyes R."/>
            <person name="Rise C."/>
            <person name="Rogov P."/>
            <person name="Ross K."/>
            <person name="Ryan E."/>
            <person name="Settipalli S."/>
            <person name="Shea T."/>
            <person name="Sherpa N."/>
            <person name="Shi L."/>
            <person name="Shih D."/>
            <person name="Sparrow T."/>
            <person name="Spaulding J."/>
            <person name="Stalker J."/>
            <person name="Stange-Thomann N."/>
            <person name="Stavropoulos S."/>
            <person name="Stone C."/>
            <person name="Strader C."/>
            <person name="Tesfaye S."/>
            <person name="Thomson T."/>
            <person name="Thoulutsang Y."/>
            <person name="Thoulutsang D."/>
            <person name="Topham K."/>
            <person name="Topping I."/>
            <person name="Tsamla T."/>
            <person name="Vassiliev H."/>
            <person name="Vo A."/>
            <person name="Wangchuk T."/>
            <person name="Wangdi T."/>
            <person name="Weiand M."/>
            <person name="Wilkinson J."/>
            <person name="Wilson A."/>
            <person name="Yadav S."/>
            <person name="Young G."/>
            <person name="Yu Q."/>
            <person name="Zembek L."/>
            <person name="Zhong D."/>
            <person name="Zimmer A."/>
            <person name="Zwirko Z."/>
            <person name="Jaffe D.B."/>
            <person name="Alvarez P."/>
            <person name="Brockman W."/>
            <person name="Butler J."/>
            <person name="Chin C."/>
            <person name="Gnerre S."/>
            <person name="Grabherr M."/>
            <person name="Kleber M."/>
            <person name="Mauceli E."/>
            <person name="MacCallum I."/>
        </authorList>
    </citation>
    <scope>NUCLEOTIDE SEQUENCE [LARGE SCALE GENOMIC DNA]</scope>
    <source>
        <strain evidence="4">Tucson 15287-2541.00</strain>
    </source>
</reference>
<dbReference type="EMBL" id="CH916372">
    <property type="protein sequence ID" value="EDV99134.1"/>
    <property type="molecule type" value="Genomic_DNA"/>
</dbReference>
<dbReference type="GO" id="GO:0070062">
    <property type="term" value="C:extracellular exosome"/>
    <property type="evidence" value="ECO:0007669"/>
    <property type="project" value="TreeGrafter"/>
</dbReference>
<dbReference type="InterPro" id="IPR011990">
    <property type="entry name" value="TPR-like_helical_dom_sf"/>
</dbReference>
<dbReference type="SUPFAM" id="SSF48452">
    <property type="entry name" value="TPR-like"/>
    <property type="match status" value="1"/>
</dbReference>
<evidence type="ECO:0000256" key="1">
    <source>
        <dbReference type="ARBA" id="ARBA00022737"/>
    </source>
</evidence>
<sequence length="1036" mass="120197">MPPKHANQKGKLQSSTEVAFRPPSPNVFLYVQLAHVGQLPDIQYPLEMHLDQGGSLIVKCVENYNTEGIIAQDEFTTKPTFTLIFQQDNLDQINQAADNPLLIKLYMCKIEEVTYEEEADLGLENETSDLLTLLLDKVEETQTDYYEPRVEMVLLSMGYLDIIKLFGHHRCMMREELLLYPVPECPMDLRYTMHTEWHLYTLVPIAKEVTFTNMGFITFESIYNLKEEYTLDLQTLNVQLSFRSVLPVNRQEYHMIPWCSFTKCNQDCIATQDNHHVFEFFRNSMSHNSCPGLRSPMSVQMHQLFSRLMRSENMNVDFDLIKPNEDFALVFNSFHRFILTEKLSYILFTAIARKRYVIAVDVWNMAEIEKKVGKKIVKKIGNQKIFSGVLDPAVLLFPGVQKLRFAVELKYLGTRKKLPKIKALDGSVSSNGHKTDTRYSAYSDPALSTFAIIQICLLAPLGEFFPELKIFRESFISQNRLLFCHGHLMDPKPVQLRDIQHNAYSRFDQYMRNMIHFIVEKKVHSVEEKRGYFCCALQNLINILLKVVGCDFNQREKTTNNVEFSNLCAIAYNELELRVHSLLEKIEDDGLDDLIADSEEKIESLIDHMNSIKLLNAVGDKHLADYFYEEVFYFNRAKNTTGNLFEFFDLIAKMERGEYASAKTYFESKKLLSEAHQYFTGWIRVYLDYLATRDDPNPETTAKATECLLNSITKCAERYKKELDGWILLYCYYKHFNYPPGYSFARWHLEDKLKHQRSITASAPLSLFGISMRLRPKFEHQRSRTLFESFRMFVRLGLYEFAQVIFQEMQQDWSKPEIYMIGTQLKILLNQLDEDFEVTTFSFEDNSERNLLVSFNAQINGNVEYHRGNFEMAAEYYAVNIDHSESSATNPDHFMLSKMRHAYLTFDAGNYQQTIDALRHFNAGKLLSLVKSYLMGKAYYKLKDLNKATECFVNCTTFGAHVPNVWGFLALINLQMGNNLNALSCWKHARIDPTKCITDEIIFAELDMIDVDIVDLYIDGPSLDNSASSLLEDSDT</sequence>
<dbReference type="InParanoid" id="B4JQF4"/>
<evidence type="ECO:0000313" key="3">
    <source>
        <dbReference type="EMBL" id="EDV99134.1"/>
    </source>
</evidence>
<dbReference type="FunCoup" id="B4JQF4">
    <property type="interactions" value="15"/>
</dbReference>
<evidence type="ECO:0000313" key="4">
    <source>
        <dbReference type="Proteomes" id="UP000001070"/>
    </source>
</evidence>
<dbReference type="PANTHER" id="PTHR44314:SF1">
    <property type="entry name" value="CILIA- AND FLAGELLA-ASSOCIATED PROTEIN 70"/>
    <property type="match status" value="1"/>
</dbReference>
<dbReference type="Gene3D" id="1.25.40.10">
    <property type="entry name" value="Tetratricopeptide repeat domain"/>
    <property type="match status" value="1"/>
</dbReference>
<dbReference type="InterPro" id="IPR052628">
    <property type="entry name" value="CFAP70"/>
</dbReference>
<dbReference type="AlphaFoldDB" id="B4JQF4"/>
<dbReference type="OMA" id="FCCAVQN"/>
<dbReference type="GO" id="GO:0060271">
    <property type="term" value="P:cilium assembly"/>
    <property type="evidence" value="ECO:0007669"/>
    <property type="project" value="TreeGrafter"/>
</dbReference>
<name>B4JQF4_DROGR</name>
<dbReference type="KEGG" id="dgr:6566772"/>
<organism evidence="4">
    <name type="scientific">Drosophila grimshawi</name>
    <name type="common">Hawaiian fruit fly</name>
    <name type="synonym">Idiomyia grimshawi</name>
    <dbReference type="NCBI Taxonomy" id="7222"/>
    <lineage>
        <taxon>Eukaryota</taxon>
        <taxon>Metazoa</taxon>
        <taxon>Ecdysozoa</taxon>
        <taxon>Arthropoda</taxon>
        <taxon>Hexapoda</taxon>
        <taxon>Insecta</taxon>
        <taxon>Pterygota</taxon>
        <taxon>Neoptera</taxon>
        <taxon>Endopterygota</taxon>
        <taxon>Diptera</taxon>
        <taxon>Brachycera</taxon>
        <taxon>Muscomorpha</taxon>
        <taxon>Ephydroidea</taxon>
        <taxon>Drosophilidae</taxon>
        <taxon>Drosophila</taxon>
        <taxon>Hawaiian Drosophila</taxon>
    </lineage>
</organism>
<keyword evidence="4" id="KW-1185">Reference proteome</keyword>
<protein>
    <submittedName>
        <fullName evidence="3">GH13688</fullName>
    </submittedName>
</protein>
<dbReference type="GO" id="GO:0031514">
    <property type="term" value="C:motile cilium"/>
    <property type="evidence" value="ECO:0007669"/>
    <property type="project" value="TreeGrafter"/>
</dbReference>
<dbReference type="OrthoDB" id="10262375at2759"/>
<gene>
    <name evidence="3" type="primary">Dgri\GH13688</name>
    <name evidence="3" type="ORF">Dgri_GH13688</name>
</gene>
<accession>B4JQF4</accession>
<dbReference type="PhylomeDB" id="B4JQF4"/>
<dbReference type="GO" id="GO:0003341">
    <property type="term" value="P:cilium movement"/>
    <property type="evidence" value="ECO:0007669"/>
    <property type="project" value="TreeGrafter"/>
</dbReference>